<dbReference type="EMBL" id="LMAW01000015">
    <property type="protein sequence ID" value="KQL61161.1"/>
    <property type="molecule type" value="Genomic_DNA"/>
</dbReference>
<protein>
    <submittedName>
        <fullName evidence="1">Uncharacterized protein</fullName>
    </submittedName>
</protein>
<comment type="caution">
    <text evidence="1">The sequence shown here is derived from an EMBL/GenBank/DDBJ whole genome shotgun (WGS) entry which is preliminary data.</text>
</comment>
<name>A0A0Q3U4W5_AMAAE</name>
<accession>A0A0Q3U4W5</accession>
<proteinExistence type="predicted"/>
<evidence type="ECO:0000313" key="2">
    <source>
        <dbReference type="Proteomes" id="UP000051836"/>
    </source>
</evidence>
<reference evidence="1 2" key="1">
    <citation type="submission" date="2015-10" db="EMBL/GenBank/DDBJ databases">
        <authorList>
            <person name="Gilbert D.G."/>
        </authorList>
    </citation>
    <scope>NUCLEOTIDE SEQUENCE [LARGE SCALE GENOMIC DNA]</scope>
    <source>
        <strain evidence="1">FVVF132</strain>
    </source>
</reference>
<keyword evidence="2" id="KW-1185">Reference proteome</keyword>
<sequence length="102" mass="10963">MVPTDSSANNPKAISQLRQSNVAITFTLWFLRSHSDLGTSLGPASSQLPSDQQDPEQLDAKSMLATLWTTVGPLDSCGPIQSKLAISLVYDFRGGRMETIPG</sequence>
<dbReference type="Proteomes" id="UP000051836">
    <property type="component" value="Unassembled WGS sequence"/>
</dbReference>
<gene>
    <name evidence="1" type="ORF">AAES_01759</name>
</gene>
<evidence type="ECO:0000313" key="1">
    <source>
        <dbReference type="EMBL" id="KQL61161.1"/>
    </source>
</evidence>
<organism evidence="1 2">
    <name type="scientific">Amazona aestiva</name>
    <name type="common">Blue-fronted Amazon parrot</name>
    <dbReference type="NCBI Taxonomy" id="12930"/>
    <lineage>
        <taxon>Eukaryota</taxon>
        <taxon>Metazoa</taxon>
        <taxon>Chordata</taxon>
        <taxon>Craniata</taxon>
        <taxon>Vertebrata</taxon>
        <taxon>Euteleostomi</taxon>
        <taxon>Archelosauria</taxon>
        <taxon>Archosauria</taxon>
        <taxon>Dinosauria</taxon>
        <taxon>Saurischia</taxon>
        <taxon>Theropoda</taxon>
        <taxon>Coelurosauria</taxon>
        <taxon>Aves</taxon>
        <taxon>Neognathae</taxon>
        <taxon>Neoaves</taxon>
        <taxon>Telluraves</taxon>
        <taxon>Australaves</taxon>
        <taxon>Psittaciformes</taxon>
        <taxon>Psittacidae</taxon>
        <taxon>Amazona</taxon>
    </lineage>
</organism>
<dbReference type="AlphaFoldDB" id="A0A0Q3U4W5"/>